<dbReference type="GO" id="GO:0016787">
    <property type="term" value="F:hydrolase activity"/>
    <property type="evidence" value="ECO:0007669"/>
    <property type="project" value="UniProtKB-KW"/>
</dbReference>
<keyword evidence="1" id="KW-0547">Nucleotide-binding</keyword>
<sequence>MANEWLEWIEIPQSASLPERESEEHQEISSKRCPQCGWLDLISVAECFRCGYNYLSGELHSDSLSQRQIGLPTPDIQAVEFDDWKMSWSQKYQPVIGQGFQPPPPLAEFFLRLQAERLRLVQGFKSLIALDDLNIIHYDHQLHTALTVLNAMRGQALLADEVGLGKTIEAGIIMKELIIRGLIQRILIITPASLMSQWQDELLTKFGEEFLIAEHDDDWTQNKVITSFSRLRLPKKGQKDIPHTSQQVLTQEYDLLIVDEAHKLKNRATQRFKFVNRIRKKYVLMLTATPVHNNLTELYNLITILKPGLLGTIRSFKRHFVASNDARRPKNEQHLKKLLAGVMIRNRRSDVNIHFPARKSAIYHLALTDKEQQLYDEVSDYIRHEFKIQTKHQYHLLSLTTLQKELCSSSRAVRDTLEKMAARDQYPDITRARLHSFIALADDIRENRKIEALGEILVSFPGKFLVFTEFLHTMHFIQEHLEARGVKTQLFHGSMDLVQRRDAIRNFARDARVLISTQTGGEGFNLQFCHQLVNYDLPWNPMMVEQRIGRLHRLGQEHDVAIFNLSIHNTIESHVLDLLARKIRMFELVVGELDLILSEVEEKKTFEHVVQDIWLTSKNEQEMQQQFDRFGDRLVQARKTYQKFKQAEILTSELVK</sequence>
<dbReference type="HOGENOM" id="CLU_006041_1_0_0"/>
<proteinExistence type="predicted"/>
<dbReference type="STRING" id="1499967.U27_01704"/>
<dbReference type="InterPro" id="IPR049730">
    <property type="entry name" value="SNF2/RAD54-like_C"/>
</dbReference>
<dbReference type="InterPro" id="IPR038718">
    <property type="entry name" value="SNF2-like_sf"/>
</dbReference>
<dbReference type="PROSITE" id="PS51194">
    <property type="entry name" value="HELICASE_CTER"/>
    <property type="match status" value="1"/>
</dbReference>
<dbReference type="InterPro" id="IPR027417">
    <property type="entry name" value="P-loop_NTPase"/>
</dbReference>
<protein>
    <submittedName>
        <fullName evidence="7">Helicase domain protein</fullName>
    </submittedName>
</protein>
<dbReference type="Gene3D" id="3.40.50.300">
    <property type="entry name" value="P-loop containing nucleotide triphosphate hydrolases"/>
    <property type="match status" value="1"/>
</dbReference>
<dbReference type="SMART" id="SM00490">
    <property type="entry name" value="HELICc"/>
    <property type="match status" value="1"/>
</dbReference>
<dbReference type="AlphaFoldDB" id="A0A0S6W9K2"/>
<dbReference type="InterPro" id="IPR001650">
    <property type="entry name" value="Helicase_C-like"/>
</dbReference>
<organism evidence="7">
    <name type="scientific">Vecturithrix granuli</name>
    <dbReference type="NCBI Taxonomy" id="1499967"/>
    <lineage>
        <taxon>Bacteria</taxon>
        <taxon>Candidatus Moduliflexota</taxon>
        <taxon>Candidatus Vecturitrichia</taxon>
        <taxon>Candidatus Vecturitrichales</taxon>
        <taxon>Candidatus Vecturitrichaceae</taxon>
        <taxon>Candidatus Vecturithrix</taxon>
    </lineage>
</organism>
<dbReference type="SMART" id="SM00487">
    <property type="entry name" value="DEXDc"/>
    <property type="match status" value="1"/>
</dbReference>
<dbReference type="SUPFAM" id="SSF52540">
    <property type="entry name" value="P-loop containing nucleoside triphosphate hydrolases"/>
    <property type="match status" value="2"/>
</dbReference>
<dbReference type="eggNOG" id="COG0553">
    <property type="taxonomic scope" value="Bacteria"/>
</dbReference>
<dbReference type="Gene3D" id="3.40.50.10810">
    <property type="entry name" value="Tandem AAA-ATPase domain"/>
    <property type="match status" value="1"/>
</dbReference>
<keyword evidence="3 7" id="KW-0347">Helicase</keyword>
<gene>
    <name evidence="7" type="ORF">U27_01704</name>
</gene>
<dbReference type="Pfam" id="PF00176">
    <property type="entry name" value="SNF2-rel_dom"/>
    <property type="match status" value="1"/>
</dbReference>
<evidence type="ECO:0000256" key="2">
    <source>
        <dbReference type="ARBA" id="ARBA00022801"/>
    </source>
</evidence>
<dbReference type="GO" id="GO:0005524">
    <property type="term" value="F:ATP binding"/>
    <property type="evidence" value="ECO:0007669"/>
    <property type="project" value="UniProtKB-KW"/>
</dbReference>
<dbReference type="GO" id="GO:0004386">
    <property type="term" value="F:helicase activity"/>
    <property type="evidence" value="ECO:0007669"/>
    <property type="project" value="UniProtKB-KW"/>
</dbReference>
<evidence type="ECO:0000313" key="7">
    <source>
        <dbReference type="EMBL" id="GAK54873.1"/>
    </source>
</evidence>
<feature type="domain" description="Helicase ATP-binding" evidence="5">
    <location>
        <begin position="147"/>
        <end position="308"/>
    </location>
</feature>
<dbReference type="Proteomes" id="UP000030661">
    <property type="component" value="Unassembled WGS sequence"/>
</dbReference>
<evidence type="ECO:0000259" key="5">
    <source>
        <dbReference type="PROSITE" id="PS51192"/>
    </source>
</evidence>
<dbReference type="PROSITE" id="PS51192">
    <property type="entry name" value="HELICASE_ATP_BIND_1"/>
    <property type="match status" value="1"/>
</dbReference>
<dbReference type="CDD" id="cd18011">
    <property type="entry name" value="DEXDc_RapA"/>
    <property type="match status" value="1"/>
</dbReference>
<dbReference type="Pfam" id="PF00271">
    <property type="entry name" value="Helicase_C"/>
    <property type="match status" value="1"/>
</dbReference>
<accession>A0A0S6W9K2</accession>
<dbReference type="PANTHER" id="PTHR10799">
    <property type="entry name" value="SNF2/RAD54 HELICASE FAMILY"/>
    <property type="match status" value="1"/>
</dbReference>
<evidence type="ECO:0000256" key="3">
    <source>
        <dbReference type="ARBA" id="ARBA00022806"/>
    </source>
</evidence>
<dbReference type="InterPro" id="IPR014001">
    <property type="entry name" value="Helicase_ATP-bd"/>
</dbReference>
<keyword evidence="4" id="KW-0067">ATP-binding</keyword>
<evidence type="ECO:0000256" key="1">
    <source>
        <dbReference type="ARBA" id="ARBA00022741"/>
    </source>
</evidence>
<keyword evidence="8" id="KW-1185">Reference proteome</keyword>
<reference evidence="7" key="1">
    <citation type="journal article" date="2015" name="PeerJ">
        <title>First genomic representation of candidate bacterial phylum KSB3 points to enhanced environmental sensing as a trigger of wastewater bulking.</title>
        <authorList>
            <person name="Sekiguchi Y."/>
            <person name="Ohashi A."/>
            <person name="Parks D.H."/>
            <person name="Yamauchi T."/>
            <person name="Tyson G.W."/>
            <person name="Hugenholtz P."/>
        </authorList>
    </citation>
    <scope>NUCLEOTIDE SEQUENCE [LARGE SCALE GENOMIC DNA]</scope>
</reference>
<feature type="domain" description="Helicase C-terminal" evidence="6">
    <location>
        <begin position="449"/>
        <end position="596"/>
    </location>
</feature>
<dbReference type="InterPro" id="IPR057342">
    <property type="entry name" value="DEXDc_RapA"/>
</dbReference>
<evidence type="ECO:0000256" key="4">
    <source>
        <dbReference type="ARBA" id="ARBA00022840"/>
    </source>
</evidence>
<dbReference type="EMBL" id="DF820463">
    <property type="protein sequence ID" value="GAK54873.1"/>
    <property type="molecule type" value="Genomic_DNA"/>
</dbReference>
<evidence type="ECO:0000259" key="6">
    <source>
        <dbReference type="PROSITE" id="PS51194"/>
    </source>
</evidence>
<keyword evidence="2" id="KW-0378">Hydrolase</keyword>
<evidence type="ECO:0000313" key="8">
    <source>
        <dbReference type="Proteomes" id="UP000030661"/>
    </source>
</evidence>
<dbReference type="InterPro" id="IPR000330">
    <property type="entry name" value="SNF2_N"/>
</dbReference>
<dbReference type="CDD" id="cd18793">
    <property type="entry name" value="SF2_C_SNF"/>
    <property type="match status" value="1"/>
</dbReference>
<name>A0A0S6W9K2_VECG1</name>